<evidence type="ECO:0000256" key="2">
    <source>
        <dbReference type="ARBA" id="ARBA00006003"/>
    </source>
</evidence>
<feature type="region of interest" description="Disordered" evidence="11">
    <location>
        <begin position="212"/>
        <end position="243"/>
    </location>
</feature>
<dbReference type="Proteomes" id="UP000001514">
    <property type="component" value="Unassembled WGS sequence"/>
</dbReference>
<dbReference type="PANTHER" id="PTHR46779:SF1">
    <property type="entry name" value="BETA-1,6-GALACTOSYLTRANSFERASE GALT29A"/>
    <property type="match status" value="1"/>
</dbReference>
<evidence type="ECO:0000313" key="14">
    <source>
        <dbReference type="Proteomes" id="UP000001514"/>
    </source>
</evidence>
<evidence type="ECO:0000256" key="7">
    <source>
        <dbReference type="ARBA" id="ARBA00022989"/>
    </source>
</evidence>
<keyword evidence="9 12" id="KW-0472">Membrane</keyword>
<dbReference type="KEGG" id="smo:SELMODRAFT_99870"/>
<evidence type="ECO:0000256" key="1">
    <source>
        <dbReference type="ARBA" id="ARBA00004323"/>
    </source>
</evidence>
<dbReference type="CDD" id="cd19952">
    <property type="entry name" value="GT29"/>
    <property type="match status" value="1"/>
</dbReference>
<evidence type="ECO:0000313" key="13">
    <source>
        <dbReference type="EMBL" id="EFJ25233.1"/>
    </source>
</evidence>
<keyword evidence="10" id="KW-0325">Glycoprotein</keyword>
<feature type="compositionally biased region" description="Basic and acidic residues" evidence="11">
    <location>
        <begin position="224"/>
        <end position="233"/>
    </location>
</feature>
<evidence type="ECO:0000256" key="5">
    <source>
        <dbReference type="ARBA" id="ARBA00022692"/>
    </source>
</evidence>
<dbReference type="AlphaFoldDB" id="D8RRE9"/>
<protein>
    <submittedName>
        <fullName evidence="13">Glycosyltransferase, CAZy family GT29</fullName>
    </submittedName>
</protein>
<keyword evidence="8" id="KW-0333">Golgi apparatus</keyword>
<evidence type="ECO:0000256" key="8">
    <source>
        <dbReference type="ARBA" id="ARBA00023034"/>
    </source>
</evidence>
<keyword evidence="4 13" id="KW-0808">Transferase</keyword>
<dbReference type="Gene3D" id="3.90.1480.20">
    <property type="entry name" value="Glycosyl transferase family 29"/>
    <property type="match status" value="1"/>
</dbReference>
<keyword evidence="5 12" id="KW-0812">Transmembrane</keyword>
<dbReference type="Pfam" id="PF00777">
    <property type="entry name" value="Glyco_transf_29"/>
    <property type="match status" value="1"/>
</dbReference>
<keyword evidence="6" id="KW-0735">Signal-anchor</keyword>
<dbReference type="GO" id="GO:0008373">
    <property type="term" value="F:sialyltransferase activity"/>
    <property type="evidence" value="ECO:0007669"/>
    <property type="project" value="InterPro"/>
</dbReference>
<evidence type="ECO:0000256" key="12">
    <source>
        <dbReference type="SAM" id="Phobius"/>
    </source>
</evidence>
<evidence type="ECO:0000256" key="10">
    <source>
        <dbReference type="ARBA" id="ARBA00023180"/>
    </source>
</evidence>
<organism evidence="14">
    <name type="scientific">Selaginella moellendorffii</name>
    <name type="common">Spikemoss</name>
    <dbReference type="NCBI Taxonomy" id="88036"/>
    <lineage>
        <taxon>Eukaryota</taxon>
        <taxon>Viridiplantae</taxon>
        <taxon>Streptophyta</taxon>
        <taxon>Embryophyta</taxon>
        <taxon>Tracheophyta</taxon>
        <taxon>Lycopodiopsida</taxon>
        <taxon>Selaginellales</taxon>
        <taxon>Selaginellaceae</taxon>
        <taxon>Selaginella</taxon>
    </lineage>
</organism>
<proteinExistence type="inferred from homology"/>
<dbReference type="InParanoid" id="D8RRE9"/>
<feature type="transmembrane region" description="Helical" evidence="12">
    <location>
        <begin position="41"/>
        <end position="61"/>
    </location>
</feature>
<dbReference type="GO" id="GO:0000139">
    <property type="term" value="C:Golgi membrane"/>
    <property type="evidence" value="ECO:0000318"/>
    <property type="project" value="GO_Central"/>
</dbReference>
<reference evidence="13 14" key="1">
    <citation type="journal article" date="2011" name="Science">
        <title>The Selaginella genome identifies genetic changes associated with the evolution of vascular plants.</title>
        <authorList>
            <person name="Banks J.A."/>
            <person name="Nishiyama T."/>
            <person name="Hasebe M."/>
            <person name="Bowman J.L."/>
            <person name="Gribskov M."/>
            <person name="dePamphilis C."/>
            <person name="Albert V.A."/>
            <person name="Aono N."/>
            <person name="Aoyama T."/>
            <person name="Ambrose B.A."/>
            <person name="Ashton N.W."/>
            <person name="Axtell M.J."/>
            <person name="Barker E."/>
            <person name="Barker M.S."/>
            <person name="Bennetzen J.L."/>
            <person name="Bonawitz N.D."/>
            <person name="Chapple C."/>
            <person name="Cheng C."/>
            <person name="Correa L.G."/>
            <person name="Dacre M."/>
            <person name="DeBarry J."/>
            <person name="Dreyer I."/>
            <person name="Elias M."/>
            <person name="Engstrom E.M."/>
            <person name="Estelle M."/>
            <person name="Feng L."/>
            <person name="Finet C."/>
            <person name="Floyd S.K."/>
            <person name="Frommer W.B."/>
            <person name="Fujita T."/>
            <person name="Gramzow L."/>
            <person name="Gutensohn M."/>
            <person name="Harholt J."/>
            <person name="Hattori M."/>
            <person name="Heyl A."/>
            <person name="Hirai T."/>
            <person name="Hiwatashi Y."/>
            <person name="Ishikawa M."/>
            <person name="Iwata M."/>
            <person name="Karol K.G."/>
            <person name="Koehler B."/>
            <person name="Kolukisaoglu U."/>
            <person name="Kubo M."/>
            <person name="Kurata T."/>
            <person name="Lalonde S."/>
            <person name="Li K."/>
            <person name="Li Y."/>
            <person name="Litt A."/>
            <person name="Lyons E."/>
            <person name="Manning G."/>
            <person name="Maruyama T."/>
            <person name="Michael T.P."/>
            <person name="Mikami K."/>
            <person name="Miyazaki S."/>
            <person name="Morinaga S."/>
            <person name="Murata T."/>
            <person name="Mueller-Roeber B."/>
            <person name="Nelson D.R."/>
            <person name="Obara M."/>
            <person name="Oguri Y."/>
            <person name="Olmstead R.G."/>
            <person name="Onodera N."/>
            <person name="Petersen B.L."/>
            <person name="Pils B."/>
            <person name="Prigge M."/>
            <person name="Rensing S.A."/>
            <person name="Riano-Pachon D.M."/>
            <person name="Roberts A.W."/>
            <person name="Sato Y."/>
            <person name="Scheller H.V."/>
            <person name="Schulz B."/>
            <person name="Schulz C."/>
            <person name="Shakirov E.V."/>
            <person name="Shibagaki N."/>
            <person name="Shinohara N."/>
            <person name="Shippen D.E."/>
            <person name="Soerensen I."/>
            <person name="Sotooka R."/>
            <person name="Sugimoto N."/>
            <person name="Sugita M."/>
            <person name="Sumikawa N."/>
            <person name="Tanurdzic M."/>
            <person name="Theissen G."/>
            <person name="Ulvskov P."/>
            <person name="Wakazuki S."/>
            <person name="Weng J.K."/>
            <person name="Willats W.W."/>
            <person name="Wipf D."/>
            <person name="Wolf P.G."/>
            <person name="Yang L."/>
            <person name="Zimmer A.D."/>
            <person name="Zhu Q."/>
            <person name="Mitros T."/>
            <person name="Hellsten U."/>
            <person name="Loque D."/>
            <person name="Otillar R."/>
            <person name="Salamov A."/>
            <person name="Schmutz J."/>
            <person name="Shapiro H."/>
            <person name="Lindquist E."/>
            <person name="Lucas S."/>
            <person name="Rokhsar D."/>
            <person name="Grigoriev I.V."/>
        </authorList>
    </citation>
    <scope>NUCLEOTIDE SEQUENCE [LARGE SCALE GENOMIC DNA]</scope>
</reference>
<evidence type="ECO:0000256" key="11">
    <source>
        <dbReference type="SAM" id="MobiDB-lite"/>
    </source>
</evidence>
<evidence type="ECO:0000256" key="4">
    <source>
        <dbReference type="ARBA" id="ARBA00022679"/>
    </source>
</evidence>
<dbReference type="GO" id="GO:0016757">
    <property type="term" value="F:glycosyltransferase activity"/>
    <property type="evidence" value="ECO:0000318"/>
    <property type="project" value="GO_Central"/>
</dbReference>
<dbReference type="STRING" id="88036.D8RRE9"/>
<sequence length="466" mass="53015">MCAARLSIKGAAASSCSPDQGKPLLLPPSSGSHHRRERFKILAAAGISAFLLLSLTFSPLWSLHARHRPILSRTSSSISSSAATTQQPRRSYDVLHYTALEASDGDERDRIRQLLDERSSAKYYWHHGRGGRGRVELEHSDGYERRRPTPIRRLRDRRWTPDLSNPRYAPYTGEFRQMLQSWARRKRYDPEIMAELLPAIKEPIDRHYKNLSTTTTTEDELDDREGHFGDQRRSSSPSPSPYPTCAVVGNSGVLLNRTYGALIDSYQMVMRLNNAKVAGFERWVGSKTTISFVNSNIVHSCARRHRCSCPSYGDAVPTVSYVCQVAHFLDLAYCRAHRRAPLLVTDPRFDSLATRIVRYYSLRHFFHTTGRSYDDWNKLHDGTLFHYSSGMQAVMLALGICDEVGLFGFGKLSNSTHHYHTNQRTELALHDYEAEYILYRDLVHRPGMVPFLNESGLAVPPVKIFL</sequence>
<comment type="subcellular location">
    <subcellularLocation>
        <location evidence="1">Golgi apparatus membrane</location>
        <topology evidence="1">Single-pass type II membrane protein</topology>
    </subcellularLocation>
</comment>
<dbReference type="InterPro" id="IPR038578">
    <property type="entry name" value="GT29-like_sf"/>
</dbReference>
<keyword evidence="7 12" id="KW-1133">Transmembrane helix</keyword>
<dbReference type="HOGENOM" id="CLU_044787_1_0_1"/>
<keyword evidence="14" id="KW-1185">Reference proteome</keyword>
<comment type="similarity">
    <text evidence="2">Belongs to the glycosyltransferase 29 family.</text>
</comment>
<dbReference type="eggNOG" id="KOG2692">
    <property type="taxonomic scope" value="Eukaryota"/>
</dbReference>
<name>D8RRE9_SELML</name>
<dbReference type="Gramene" id="EFJ25233">
    <property type="protein sequence ID" value="EFJ25233"/>
    <property type="gene ID" value="SELMODRAFT_99870"/>
</dbReference>
<evidence type="ECO:0000256" key="3">
    <source>
        <dbReference type="ARBA" id="ARBA00022676"/>
    </source>
</evidence>
<gene>
    <name evidence="13" type="primary">GT29B1</name>
    <name evidence="13" type="ORF">SELMODRAFT_99870</name>
</gene>
<dbReference type="EMBL" id="GL377587">
    <property type="protein sequence ID" value="EFJ25233.1"/>
    <property type="molecule type" value="Genomic_DNA"/>
</dbReference>
<accession>D8RRE9</accession>
<keyword evidence="3" id="KW-0328">Glycosyltransferase</keyword>
<evidence type="ECO:0000256" key="6">
    <source>
        <dbReference type="ARBA" id="ARBA00022968"/>
    </source>
</evidence>
<dbReference type="InterPro" id="IPR001675">
    <property type="entry name" value="Glyco_trans_29"/>
</dbReference>
<evidence type="ECO:0000256" key="9">
    <source>
        <dbReference type="ARBA" id="ARBA00023136"/>
    </source>
</evidence>
<dbReference type="PANTHER" id="PTHR46779">
    <property type="entry name" value="BETA-1,6-GALACTOSYLTRANSFERASE GALT29A"/>
    <property type="match status" value="1"/>
</dbReference>
<dbReference type="OMA" id="TERFEQH"/>